<feature type="transmembrane region" description="Helical" evidence="1">
    <location>
        <begin position="280"/>
        <end position="298"/>
    </location>
</feature>
<dbReference type="AlphaFoldDB" id="A0A848KYI8"/>
<keyword evidence="1" id="KW-0472">Membrane</keyword>
<feature type="transmembrane region" description="Helical" evidence="1">
    <location>
        <begin position="105"/>
        <end position="128"/>
    </location>
</feature>
<dbReference type="Proteomes" id="UP000550729">
    <property type="component" value="Unassembled WGS sequence"/>
</dbReference>
<keyword evidence="1" id="KW-0812">Transmembrane</keyword>
<name>A0A848KYI8_9ACTN</name>
<keyword evidence="2" id="KW-0808">Transferase</keyword>
<feature type="transmembrane region" description="Helical" evidence="1">
    <location>
        <begin position="304"/>
        <end position="322"/>
    </location>
</feature>
<dbReference type="EMBL" id="JABBNB010000026">
    <property type="protein sequence ID" value="NMO03750.1"/>
    <property type="molecule type" value="Genomic_DNA"/>
</dbReference>
<sequence>MVSEHFANGTLLAAPTHAFPYVDGMSAFVLLSGLVLGMVYSGWIERYSLRYAYRRLLRRVAVLYVCQLSISLVAVAAAFAGHRWLTLLPMPASWADGIVWATTMRYLPSGGNILLLYMLLLISAFALFPMLMRNWWQAVLVASTGLYVYAQIHSPTWFYITSSVDGAPVQNWAAWQFMFVPAVVVGWKWRTWQVAERIVTYLPFLAVGAIGLWLALHFVIDDGPWRTIESEFADKVDFAPARAVGAWVLIPTIYGMFGQLLAWWHHDWLRPLVMTGSRSLDSYVLQAIALVVVPIHVAHRPWDLLTVAAVTLLVFGACWGWAELRRGLGIAKLHQAPAMMWRRRG</sequence>
<organism evidence="2 3">
    <name type="scientific">Gordonia asplenii</name>
    <dbReference type="NCBI Taxonomy" id="2725283"/>
    <lineage>
        <taxon>Bacteria</taxon>
        <taxon>Bacillati</taxon>
        <taxon>Actinomycetota</taxon>
        <taxon>Actinomycetes</taxon>
        <taxon>Mycobacteriales</taxon>
        <taxon>Gordoniaceae</taxon>
        <taxon>Gordonia</taxon>
    </lineage>
</organism>
<feature type="transmembrane region" description="Helical" evidence="1">
    <location>
        <begin position="135"/>
        <end position="152"/>
    </location>
</feature>
<evidence type="ECO:0000313" key="2">
    <source>
        <dbReference type="EMBL" id="NMO03750.1"/>
    </source>
</evidence>
<proteinExistence type="predicted"/>
<keyword evidence="1" id="KW-1133">Transmembrane helix</keyword>
<dbReference type="PANTHER" id="PTHR38592:SF3">
    <property type="entry name" value="BLL4819 PROTEIN"/>
    <property type="match status" value="1"/>
</dbReference>
<feature type="transmembrane region" description="Helical" evidence="1">
    <location>
        <begin position="172"/>
        <end position="189"/>
    </location>
</feature>
<keyword evidence="3" id="KW-1185">Reference proteome</keyword>
<evidence type="ECO:0000256" key="1">
    <source>
        <dbReference type="SAM" id="Phobius"/>
    </source>
</evidence>
<feature type="transmembrane region" description="Helical" evidence="1">
    <location>
        <begin position="61"/>
        <end position="85"/>
    </location>
</feature>
<feature type="transmembrane region" description="Helical" evidence="1">
    <location>
        <begin position="20"/>
        <end position="40"/>
    </location>
</feature>
<dbReference type="Pfam" id="PF10129">
    <property type="entry name" value="OpgC_C"/>
    <property type="match status" value="1"/>
</dbReference>
<dbReference type="PANTHER" id="PTHR38592">
    <property type="entry name" value="BLL4819 PROTEIN"/>
    <property type="match status" value="1"/>
</dbReference>
<gene>
    <name evidence="2" type="primary">opgC</name>
    <name evidence="2" type="ORF">HH308_21265</name>
</gene>
<comment type="caution">
    <text evidence="2">The sequence shown here is derived from an EMBL/GenBank/DDBJ whole genome shotgun (WGS) entry which is preliminary data.</text>
</comment>
<evidence type="ECO:0000313" key="3">
    <source>
        <dbReference type="Proteomes" id="UP000550729"/>
    </source>
</evidence>
<dbReference type="InterPro" id="IPR014550">
    <property type="entry name" value="UCP028704_OpgC"/>
</dbReference>
<dbReference type="GO" id="GO:0016740">
    <property type="term" value="F:transferase activity"/>
    <property type="evidence" value="ECO:0007669"/>
    <property type="project" value="UniProtKB-KW"/>
</dbReference>
<protein>
    <submittedName>
        <fullName evidence="2">Succinyl transferase OpgC</fullName>
    </submittedName>
</protein>
<feature type="transmembrane region" description="Helical" evidence="1">
    <location>
        <begin position="244"/>
        <end position="264"/>
    </location>
</feature>
<reference evidence="2 3" key="1">
    <citation type="submission" date="2020-04" db="EMBL/GenBank/DDBJ databases">
        <title>Gordonia sp. nov. TBRC 11910.</title>
        <authorList>
            <person name="Suriyachadkun C."/>
        </authorList>
    </citation>
    <scope>NUCLEOTIDE SEQUENCE [LARGE SCALE GENOMIC DNA]</scope>
    <source>
        <strain evidence="2 3">TBRC 11910</strain>
    </source>
</reference>
<feature type="transmembrane region" description="Helical" evidence="1">
    <location>
        <begin position="201"/>
        <end position="220"/>
    </location>
</feature>
<accession>A0A848KYI8</accession>